<evidence type="ECO:0000313" key="1">
    <source>
        <dbReference type="EMBL" id="MPC63811.1"/>
    </source>
</evidence>
<gene>
    <name evidence="1" type="ORF">E2C01_057917</name>
</gene>
<sequence>MSSTRAELYAVLEALHIVAPLHKDEYFFAVSQASLYALLSTFPMECDLVNKCLDLIHAPEGAGATAHFIRIPSHVGIPLNEKADRLTQCAFQDDTVDPGTGYTLGYVKSSIKDFIHTISDQLELCCHRGSGSSLHYVRCRVSISQYNLCKLPL</sequence>
<evidence type="ECO:0000313" key="2">
    <source>
        <dbReference type="Proteomes" id="UP000324222"/>
    </source>
</evidence>
<dbReference type="Gene3D" id="3.30.420.10">
    <property type="entry name" value="Ribonuclease H-like superfamily/Ribonuclease H"/>
    <property type="match status" value="1"/>
</dbReference>
<dbReference type="InterPro" id="IPR012337">
    <property type="entry name" value="RNaseH-like_sf"/>
</dbReference>
<dbReference type="SUPFAM" id="SSF53098">
    <property type="entry name" value="Ribonuclease H-like"/>
    <property type="match status" value="1"/>
</dbReference>
<name>A0A5B7GU88_PORTR</name>
<comment type="caution">
    <text evidence="1">The sequence shown here is derived from an EMBL/GenBank/DDBJ whole genome shotgun (WGS) entry which is preliminary data.</text>
</comment>
<protein>
    <submittedName>
        <fullName evidence="1">Uncharacterized protein</fullName>
    </submittedName>
</protein>
<dbReference type="InterPro" id="IPR036397">
    <property type="entry name" value="RNaseH_sf"/>
</dbReference>
<accession>A0A5B7GU88</accession>
<organism evidence="1 2">
    <name type="scientific">Portunus trituberculatus</name>
    <name type="common">Swimming crab</name>
    <name type="synonym">Neptunus trituberculatus</name>
    <dbReference type="NCBI Taxonomy" id="210409"/>
    <lineage>
        <taxon>Eukaryota</taxon>
        <taxon>Metazoa</taxon>
        <taxon>Ecdysozoa</taxon>
        <taxon>Arthropoda</taxon>
        <taxon>Crustacea</taxon>
        <taxon>Multicrustacea</taxon>
        <taxon>Malacostraca</taxon>
        <taxon>Eumalacostraca</taxon>
        <taxon>Eucarida</taxon>
        <taxon>Decapoda</taxon>
        <taxon>Pleocyemata</taxon>
        <taxon>Brachyura</taxon>
        <taxon>Eubrachyura</taxon>
        <taxon>Portunoidea</taxon>
        <taxon>Portunidae</taxon>
        <taxon>Portuninae</taxon>
        <taxon>Portunus</taxon>
    </lineage>
</organism>
<reference evidence="1 2" key="1">
    <citation type="submission" date="2019-05" db="EMBL/GenBank/DDBJ databases">
        <title>Another draft genome of Portunus trituberculatus and its Hox gene families provides insights of decapod evolution.</title>
        <authorList>
            <person name="Jeong J.-H."/>
            <person name="Song I."/>
            <person name="Kim S."/>
            <person name="Choi T."/>
            <person name="Kim D."/>
            <person name="Ryu S."/>
            <person name="Kim W."/>
        </authorList>
    </citation>
    <scope>NUCLEOTIDE SEQUENCE [LARGE SCALE GENOMIC DNA]</scope>
    <source>
        <tissue evidence="1">Muscle</tissue>
    </source>
</reference>
<dbReference type="EMBL" id="VSRR010021305">
    <property type="protein sequence ID" value="MPC63811.1"/>
    <property type="molecule type" value="Genomic_DNA"/>
</dbReference>
<dbReference type="GO" id="GO:0003676">
    <property type="term" value="F:nucleic acid binding"/>
    <property type="evidence" value="ECO:0007669"/>
    <property type="project" value="InterPro"/>
</dbReference>
<dbReference type="Proteomes" id="UP000324222">
    <property type="component" value="Unassembled WGS sequence"/>
</dbReference>
<keyword evidence="2" id="KW-1185">Reference proteome</keyword>
<dbReference type="AlphaFoldDB" id="A0A5B7GU88"/>
<proteinExistence type="predicted"/>